<dbReference type="EMBL" id="CAEZXX010000038">
    <property type="protein sequence ID" value="CAB4703528.1"/>
    <property type="molecule type" value="Genomic_DNA"/>
</dbReference>
<dbReference type="AlphaFoldDB" id="A0A6J6Q3X0"/>
<evidence type="ECO:0000313" key="4">
    <source>
        <dbReference type="EMBL" id="CAB5066369.1"/>
    </source>
</evidence>
<evidence type="ECO:0000313" key="1">
    <source>
        <dbReference type="EMBL" id="CAB4703528.1"/>
    </source>
</evidence>
<dbReference type="Pfam" id="PF05045">
    <property type="entry name" value="RgpF"/>
    <property type="match status" value="1"/>
</dbReference>
<gene>
    <name evidence="1" type="ORF">UFOPK2602_00726</name>
    <name evidence="2" type="ORF">UFOPK2806_01589</name>
    <name evidence="3" type="ORF">UFOPK3417_00669</name>
    <name evidence="4" type="ORF">UFOPK4306_01799</name>
</gene>
<dbReference type="EMBL" id="CAFBQP010000075">
    <property type="protein sequence ID" value="CAB5066369.1"/>
    <property type="molecule type" value="Genomic_DNA"/>
</dbReference>
<name>A0A6J6Q3X0_9ZZZZ</name>
<proteinExistence type="predicted"/>
<dbReference type="EMBL" id="CAEZYY010000022">
    <property type="protein sequence ID" value="CAB4760059.1"/>
    <property type="molecule type" value="Genomic_DNA"/>
</dbReference>
<accession>A0A6J6Q3X0</accession>
<dbReference type="EMBL" id="CAFBLR010000047">
    <property type="protein sequence ID" value="CAB4869499.1"/>
    <property type="molecule type" value="Genomic_DNA"/>
</dbReference>
<dbReference type="InterPro" id="IPR007739">
    <property type="entry name" value="RgpF"/>
</dbReference>
<evidence type="ECO:0000313" key="3">
    <source>
        <dbReference type="EMBL" id="CAB4869499.1"/>
    </source>
</evidence>
<sequence>MDHGGELERLQSENEYLQDRLNDVYASTSWRATAPLRAVQRVLARRAVVRRMWKARMVQQYGTRMPIVYDGELPDSIGRLDAGDARACAIVHAFHLDLLPEIVERLSLCGRLHHAIVSHPPHLRSEDVLAHCQPLIDRGVQVNAQRLPNRGRDVLPFVSVVEQALNTGCEAFIKVHTKKSGYLPDQRGEVWRTGLLTGLLPSPDNIERIVAFVVNAPVAGFAAPRRWISTVDEDIRDRRVLRQLERRGDIRRWGRARRSFPAGTMFWCGRNWLEFVRDLGLRPNEFDPEPMRHVAGVAHAMERLIGSFVADRRASVWLTSFGDDR</sequence>
<evidence type="ECO:0000313" key="2">
    <source>
        <dbReference type="EMBL" id="CAB4760059.1"/>
    </source>
</evidence>
<organism evidence="1">
    <name type="scientific">freshwater metagenome</name>
    <dbReference type="NCBI Taxonomy" id="449393"/>
    <lineage>
        <taxon>unclassified sequences</taxon>
        <taxon>metagenomes</taxon>
        <taxon>ecological metagenomes</taxon>
    </lineage>
</organism>
<reference evidence="1" key="1">
    <citation type="submission" date="2020-05" db="EMBL/GenBank/DDBJ databases">
        <authorList>
            <person name="Chiriac C."/>
            <person name="Salcher M."/>
            <person name="Ghai R."/>
            <person name="Kavagutti S V."/>
        </authorList>
    </citation>
    <scope>NUCLEOTIDE SEQUENCE</scope>
</reference>
<protein>
    <submittedName>
        <fullName evidence="1">Unannotated protein</fullName>
    </submittedName>
</protein>